<dbReference type="PRINTS" id="PR00830">
    <property type="entry name" value="ENDOLAPTASE"/>
</dbReference>
<feature type="transmembrane region" description="Helical" evidence="3">
    <location>
        <begin position="591"/>
        <end position="611"/>
    </location>
</feature>
<dbReference type="GO" id="GO:0004176">
    <property type="term" value="F:ATP-dependent peptidase activity"/>
    <property type="evidence" value="ECO:0007669"/>
    <property type="project" value="InterPro"/>
</dbReference>
<evidence type="ECO:0000313" key="5">
    <source>
        <dbReference type="EMBL" id="HIJ99875.1"/>
    </source>
</evidence>
<dbReference type="AlphaFoldDB" id="A0A832V0J8"/>
<evidence type="ECO:0000256" key="1">
    <source>
        <dbReference type="ARBA" id="ARBA00004141"/>
    </source>
</evidence>
<dbReference type="GO" id="GO:0006508">
    <property type="term" value="P:proteolysis"/>
    <property type="evidence" value="ECO:0007669"/>
    <property type="project" value="InterPro"/>
</dbReference>
<dbReference type="Gene3D" id="3.30.230.10">
    <property type="match status" value="1"/>
</dbReference>
<dbReference type="InterPro" id="IPR014721">
    <property type="entry name" value="Ribsml_uS5_D2-typ_fold_subgr"/>
</dbReference>
<dbReference type="GO" id="GO:0004252">
    <property type="term" value="F:serine-type endopeptidase activity"/>
    <property type="evidence" value="ECO:0007669"/>
    <property type="project" value="InterPro"/>
</dbReference>
<comment type="caution">
    <text evidence="5">The sequence shown here is derived from an EMBL/GenBank/DDBJ whole genome shotgun (WGS) entry which is preliminary data.</text>
</comment>
<feature type="coiled-coil region" evidence="2">
    <location>
        <begin position="258"/>
        <end position="285"/>
    </location>
</feature>
<evidence type="ECO:0000259" key="4">
    <source>
        <dbReference type="PROSITE" id="PS51786"/>
    </source>
</evidence>
<dbReference type="Proteomes" id="UP000604391">
    <property type="component" value="Unassembled WGS sequence"/>
</dbReference>
<dbReference type="SUPFAM" id="SSF54211">
    <property type="entry name" value="Ribosomal protein S5 domain 2-like"/>
    <property type="match status" value="1"/>
</dbReference>
<comment type="subcellular location">
    <subcellularLocation>
        <location evidence="1">Membrane</location>
        <topology evidence="1">Multi-pass membrane protein</topology>
    </subcellularLocation>
</comment>
<dbReference type="GO" id="GO:0005524">
    <property type="term" value="F:ATP binding"/>
    <property type="evidence" value="ECO:0007669"/>
    <property type="project" value="InterPro"/>
</dbReference>
<dbReference type="EMBL" id="DVAD01000016">
    <property type="protein sequence ID" value="HIJ99875.1"/>
    <property type="molecule type" value="Genomic_DNA"/>
</dbReference>
<keyword evidence="3" id="KW-1133">Transmembrane helix</keyword>
<accession>A0A832V0J8</accession>
<name>A0A832V0J8_9ARCH</name>
<protein>
    <recommendedName>
        <fullName evidence="4">Lon proteolytic domain-containing protein</fullName>
    </recommendedName>
</protein>
<evidence type="ECO:0000313" key="6">
    <source>
        <dbReference type="Proteomes" id="UP000604391"/>
    </source>
</evidence>
<sequence length="623" mass="68585">MENRMRLLPLSLILFIIMAPSVVSDSENIVSIMAPAVTPDGYGVMTEIEIEVIPGRGRVLLNTEPFIGLQTQNSEKIAADIASKYTGIDNSDKDIIITFRVNATSIDGPSAGSAITTAIISAISGTEMRTDVGISGTIEPDGRVGPVGSLPAKIEASANAGHVIFLIPSEQEFIPVIVEVEESPVPGWTIVRSETIYLNLIEYGRENFDIEILPVRTISDVVDIMLNGKLQPTGVDFGEDLGIVLGELNLSDTIKPLKNLADKTIEEAARLLKDAENRLSSSNLSEVQASVSSSLIDSARIELASSKNAYTNKVLYGAANHAFRSVINSRIALDLLKYNSLDYESSLSYLGGRISETGRKLDAVKIDLANLNHYASDRDSYEWAVAAQQRMTQAEMQFYSQGADEEEIFRTLAITEGWLNIAGNFYDIAVVLSSGKRFDSSAFKALASESLVNSTSLATQFYDISEYGPFWYVSLAEENLNKSWFVASYADSMAATTKMYSQQEMNLRGLEDLILFIDAELSSLDTRDSVWSELYRDYASFLLERSQKVQSINLLEDSMFYLRLSEAHSGLKNTVASMPDERSKDLWGSDIALPLAFGVLIVVFAILSYTNQRRTLLPKSRRL</sequence>
<dbReference type="GO" id="GO:0030163">
    <property type="term" value="P:protein catabolic process"/>
    <property type="evidence" value="ECO:0007669"/>
    <property type="project" value="InterPro"/>
</dbReference>
<dbReference type="PANTHER" id="PTHR10046">
    <property type="entry name" value="ATP DEPENDENT LON PROTEASE FAMILY MEMBER"/>
    <property type="match status" value="1"/>
</dbReference>
<dbReference type="Pfam" id="PF05362">
    <property type="entry name" value="Lon_C"/>
    <property type="match status" value="1"/>
</dbReference>
<dbReference type="InterPro" id="IPR027065">
    <property type="entry name" value="Lon_Prtase"/>
</dbReference>
<evidence type="ECO:0000256" key="3">
    <source>
        <dbReference type="SAM" id="Phobius"/>
    </source>
</evidence>
<organism evidence="5 6">
    <name type="scientific">Candidatus Undinarchaeum marinum</name>
    <dbReference type="NCBI Taxonomy" id="2756141"/>
    <lineage>
        <taxon>Archaea</taxon>
        <taxon>Candidatus Undinarchaeota</taxon>
        <taxon>Candidatus Undinarchaeia</taxon>
        <taxon>Candidatus Undinarchaeales</taxon>
        <taxon>Candidatus Undinarchaeaceae</taxon>
        <taxon>Candidatus Undinarchaeum</taxon>
    </lineage>
</organism>
<dbReference type="InterPro" id="IPR020568">
    <property type="entry name" value="Ribosomal_Su5_D2-typ_SF"/>
</dbReference>
<evidence type="ECO:0000256" key="2">
    <source>
        <dbReference type="SAM" id="Coils"/>
    </source>
</evidence>
<feature type="domain" description="Lon proteolytic" evidence="4">
    <location>
        <begin position="26"/>
        <end position="228"/>
    </location>
</feature>
<keyword evidence="3" id="KW-0472">Membrane</keyword>
<keyword evidence="3" id="KW-0812">Transmembrane</keyword>
<keyword evidence="6" id="KW-1185">Reference proteome</keyword>
<keyword evidence="2" id="KW-0175">Coiled coil</keyword>
<reference evidence="5 6" key="1">
    <citation type="journal article" name="Nat. Commun.">
        <title>Undinarchaeota illuminate DPANN phylogeny and the impact of gene transfer on archaeal evolution.</title>
        <authorList>
            <person name="Dombrowski N."/>
            <person name="Williams T.A."/>
            <person name="Sun J."/>
            <person name="Woodcroft B.J."/>
            <person name="Lee J.H."/>
            <person name="Minh B.Q."/>
            <person name="Rinke C."/>
            <person name="Spang A."/>
        </authorList>
    </citation>
    <scope>NUCLEOTIDE SEQUENCE [LARGE SCALE GENOMIC DNA]</scope>
    <source>
        <strain evidence="5">MAG_bin17</strain>
    </source>
</reference>
<proteinExistence type="predicted"/>
<dbReference type="InterPro" id="IPR008269">
    <property type="entry name" value="Lon_proteolytic"/>
</dbReference>
<dbReference type="GO" id="GO:0016020">
    <property type="term" value="C:membrane"/>
    <property type="evidence" value="ECO:0007669"/>
    <property type="project" value="UniProtKB-SubCell"/>
</dbReference>
<gene>
    <name evidence="5" type="ORF">H1011_03620</name>
</gene>
<dbReference type="PROSITE" id="PS51786">
    <property type="entry name" value="LON_PROTEOLYTIC"/>
    <property type="match status" value="1"/>
</dbReference>